<dbReference type="eggNOG" id="ENOG5034BEK">
    <property type="taxonomic scope" value="Bacteria"/>
</dbReference>
<dbReference type="AlphaFoldDB" id="R4KUB8"/>
<name>R4KUB8_9FIRM</name>
<organism evidence="1 2">
    <name type="scientific">Desulfoscipio gibsoniae DSM 7213</name>
    <dbReference type="NCBI Taxonomy" id="767817"/>
    <lineage>
        <taxon>Bacteria</taxon>
        <taxon>Bacillati</taxon>
        <taxon>Bacillota</taxon>
        <taxon>Clostridia</taxon>
        <taxon>Eubacteriales</taxon>
        <taxon>Desulfallaceae</taxon>
        <taxon>Desulfoscipio</taxon>
    </lineage>
</organism>
<dbReference type="Proteomes" id="UP000013520">
    <property type="component" value="Chromosome"/>
</dbReference>
<dbReference type="EMBL" id="CP003273">
    <property type="protein sequence ID" value="AGL03221.1"/>
    <property type="molecule type" value="Genomic_DNA"/>
</dbReference>
<reference evidence="1 2" key="1">
    <citation type="submission" date="2012-01" db="EMBL/GenBank/DDBJ databases">
        <title>Complete sequence of Desulfotomaculum gibsoniae DSM 7213.</title>
        <authorList>
            <consortium name="US DOE Joint Genome Institute"/>
            <person name="Lucas S."/>
            <person name="Han J."/>
            <person name="Lapidus A."/>
            <person name="Cheng J.-F."/>
            <person name="Goodwin L."/>
            <person name="Pitluck S."/>
            <person name="Peters L."/>
            <person name="Ovchinnikova G."/>
            <person name="Teshima H."/>
            <person name="Detter J.C."/>
            <person name="Han C."/>
            <person name="Tapia R."/>
            <person name="Land M."/>
            <person name="Hauser L."/>
            <person name="Kyrpides N."/>
            <person name="Ivanova N."/>
            <person name="Pagani I."/>
            <person name="Parshina S."/>
            <person name="Plugge C."/>
            <person name="Muyzer G."/>
            <person name="Kuever J."/>
            <person name="Ivanova A."/>
            <person name="Nazina T."/>
            <person name="Klenk H.-P."/>
            <person name="Brambilla E."/>
            <person name="Spring S."/>
            <person name="Stams A.F."/>
            <person name="Woyke T."/>
        </authorList>
    </citation>
    <scope>NUCLEOTIDE SEQUENCE [LARGE SCALE GENOMIC DNA]</scope>
    <source>
        <strain evidence="1 2">DSM 7213</strain>
    </source>
</reference>
<gene>
    <name evidence="1" type="ORF">Desgi_3934</name>
</gene>
<accession>R4KUB8</accession>
<dbReference type="HOGENOM" id="CLU_1352811_0_0_9"/>
<dbReference type="KEGG" id="dgi:Desgi_3934"/>
<keyword evidence="2" id="KW-1185">Reference proteome</keyword>
<proteinExistence type="predicted"/>
<protein>
    <submittedName>
        <fullName evidence="1">Uncharacterized protein</fullName>
    </submittedName>
</protein>
<dbReference type="STRING" id="767817.Desgi_3934"/>
<evidence type="ECO:0000313" key="1">
    <source>
        <dbReference type="EMBL" id="AGL03221.1"/>
    </source>
</evidence>
<evidence type="ECO:0000313" key="2">
    <source>
        <dbReference type="Proteomes" id="UP000013520"/>
    </source>
</evidence>
<sequence>MNITLVQAKYKPFETIFCPLSPEEFKKLRKAGIVAKRKRIYHMVLHYRDIMVECPVQLDSKKPVGIVLPAFKLPYRRYPVFVYLYAIALYLSGKSMRTAARETAEKFGVPKFSHSTISRTLNALTLKIDELITLCPPRAKADYSTPATLPGQPTPVMRPRWSDSRKQAAPYLLNVLAPLFSSSEYGSILAYQYFKKYDRLLL</sequence>